<comment type="caution">
    <text evidence="2">The sequence shown here is derived from an EMBL/GenBank/DDBJ whole genome shotgun (WGS) entry which is preliminary data.</text>
</comment>
<feature type="region of interest" description="Disordered" evidence="1">
    <location>
        <begin position="1"/>
        <end position="21"/>
    </location>
</feature>
<feature type="compositionally biased region" description="Low complexity" evidence="1">
    <location>
        <begin position="11"/>
        <end position="21"/>
    </location>
</feature>
<feature type="compositionally biased region" description="Basic and acidic residues" evidence="1">
    <location>
        <begin position="1"/>
        <end position="10"/>
    </location>
</feature>
<dbReference type="EMBL" id="BARS01007788">
    <property type="protein sequence ID" value="GAF69346.1"/>
    <property type="molecule type" value="Genomic_DNA"/>
</dbReference>
<reference evidence="2" key="1">
    <citation type="journal article" date="2014" name="Front. Microbiol.">
        <title>High frequency of phylogenetically diverse reductive dehalogenase-homologous genes in deep subseafloor sedimentary metagenomes.</title>
        <authorList>
            <person name="Kawai M."/>
            <person name="Futagami T."/>
            <person name="Toyoda A."/>
            <person name="Takaki Y."/>
            <person name="Nishi S."/>
            <person name="Hori S."/>
            <person name="Arai W."/>
            <person name="Tsubouchi T."/>
            <person name="Morono Y."/>
            <person name="Uchiyama I."/>
            <person name="Ito T."/>
            <person name="Fujiyama A."/>
            <person name="Inagaki F."/>
            <person name="Takami H."/>
        </authorList>
    </citation>
    <scope>NUCLEOTIDE SEQUENCE</scope>
    <source>
        <strain evidence="2">Expedition CK06-06</strain>
    </source>
</reference>
<name>X0S270_9ZZZZ</name>
<organism evidence="2">
    <name type="scientific">marine sediment metagenome</name>
    <dbReference type="NCBI Taxonomy" id="412755"/>
    <lineage>
        <taxon>unclassified sequences</taxon>
        <taxon>metagenomes</taxon>
        <taxon>ecological metagenomes</taxon>
    </lineage>
</organism>
<evidence type="ECO:0000256" key="1">
    <source>
        <dbReference type="SAM" id="MobiDB-lite"/>
    </source>
</evidence>
<proteinExistence type="predicted"/>
<protein>
    <submittedName>
        <fullName evidence="2">Uncharacterized protein</fullName>
    </submittedName>
</protein>
<feature type="non-terminal residue" evidence="2">
    <location>
        <position position="1"/>
    </location>
</feature>
<sequence length="40" mass="4159">GGRLRREDIRPGPAHPQAARAARIATLRQRETGGLGAPGA</sequence>
<gene>
    <name evidence="2" type="ORF">S01H1_14936</name>
</gene>
<accession>X0S270</accession>
<evidence type="ECO:0000313" key="2">
    <source>
        <dbReference type="EMBL" id="GAF69346.1"/>
    </source>
</evidence>
<dbReference type="AlphaFoldDB" id="X0S270"/>